<dbReference type="AlphaFoldDB" id="A0A097ASL3"/>
<evidence type="ECO:0000313" key="4">
    <source>
        <dbReference type="Proteomes" id="UP000029669"/>
    </source>
</evidence>
<keyword evidence="2" id="KW-0732">Signal</keyword>
<gene>
    <name evidence="3" type="ORF">TKV_c16200</name>
</gene>
<sequence>MNKIFTKKFLAVFLMVVVMITNLINVANAQALNTKFKGNISTIYSKDGKNLEVIRDGKKILSVTRKNALENSNSLEIYICIIGVFVFFLCGMMYNILCKET</sequence>
<reference evidence="4" key="1">
    <citation type="journal article" date="2015" name="Genome Announc.">
        <title>Whole-Genome Sequences of 80 Environmental and Clinical Isolates of Burkholderia pseudomallei.</title>
        <authorList>
            <person name="Johnson S.L."/>
            <person name="Baker A.L."/>
            <person name="Chain P.S."/>
            <person name="Currie B.J."/>
            <person name="Daligault H.E."/>
            <person name="Davenport K.W."/>
            <person name="Davis C.B."/>
            <person name="Inglis T.J."/>
            <person name="Kaestli M."/>
            <person name="Koren S."/>
            <person name="Mayo M."/>
            <person name="Merritt A.J."/>
            <person name="Price E.P."/>
            <person name="Sarovich D.S."/>
            <person name="Warner J."/>
            <person name="Rosovitz M.J."/>
        </authorList>
    </citation>
    <scope>NUCLEOTIDE SEQUENCE [LARGE SCALE GENOMIC DNA]</scope>
    <source>
        <strain evidence="4">DSM 2030</strain>
    </source>
</reference>
<accession>A0A097ASL3</accession>
<name>A0A097ASL3_THEKI</name>
<organism evidence="3 4">
    <name type="scientific">Thermoanaerobacter kivui</name>
    <name type="common">Acetogenium kivui</name>
    <dbReference type="NCBI Taxonomy" id="2325"/>
    <lineage>
        <taxon>Bacteria</taxon>
        <taxon>Bacillati</taxon>
        <taxon>Bacillota</taxon>
        <taxon>Clostridia</taxon>
        <taxon>Thermoanaerobacterales</taxon>
        <taxon>Thermoanaerobacteraceae</taxon>
        <taxon>Thermoanaerobacter</taxon>
    </lineage>
</organism>
<dbReference type="EMBL" id="CP009170">
    <property type="protein sequence ID" value="AIS52777.1"/>
    <property type="molecule type" value="Genomic_DNA"/>
</dbReference>
<evidence type="ECO:0000256" key="2">
    <source>
        <dbReference type="SAM" id="SignalP"/>
    </source>
</evidence>
<keyword evidence="1" id="KW-0812">Transmembrane</keyword>
<evidence type="ECO:0000313" key="3">
    <source>
        <dbReference type="EMBL" id="AIS52777.1"/>
    </source>
</evidence>
<keyword evidence="4" id="KW-1185">Reference proteome</keyword>
<keyword evidence="1" id="KW-1133">Transmembrane helix</keyword>
<dbReference type="RefSeq" id="WP_049685473.1">
    <property type="nucleotide sequence ID" value="NZ_CP009170.1"/>
</dbReference>
<dbReference type="HOGENOM" id="CLU_2290358_0_0_9"/>
<dbReference type="Proteomes" id="UP000029669">
    <property type="component" value="Chromosome"/>
</dbReference>
<protein>
    <submittedName>
        <fullName evidence="3">Uncharacterized protein</fullName>
    </submittedName>
</protein>
<proteinExistence type="predicted"/>
<feature type="chain" id="PRO_5001928194" evidence="2">
    <location>
        <begin position="30"/>
        <end position="101"/>
    </location>
</feature>
<evidence type="ECO:0000256" key="1">
    <source>
        <dbReference type="SAM" id="Phobius"/>
    </source>
</evidence>
<dbReference type="KEGG" id="tki:TKV_c16200"/>
<feature type="transmembrane region" description="Helical" evidence="1">
    <location>
        <begin position="75"/>
        <end position="97"/>
    </location>
</feature>
<keyword evidence="1" id="KW-0472">Membrane</keyword>
<feature type="signal peptide" evidence="2">
    <location>
        <begin position="1"/>
        <end position="29"/>
    </location>
</feature>